<evidence type="ECO:0000256" key="1">
    <source>
        <dbReference type="ARBA" id="ARBA00023002"/>
    </source>
</evidence>
<dbReference type="SUPFAM" id="SSF51430">
    <property type="entry name" value="NAD(P)-linked oxidoreductase"/>
    <property type="match status" value="1"/>
</dbReference>
<sequence>MELSISDVCELLDITAHTARYYERAGLIEVARSRSGHRTYDQATVARLDFLVRMRTSGMGISELRRYVDLVRAGEATTGQRLQIMLDQRERIVSQLHELELALTTTDYKIAKYGGVPDDNRPPANTSLSSHHLRRRPIMTTTHLGDLAVSPIGFGCMALSHVYGGTTDDAARATLGAAVDAGITFLDTSDVYGKPREGATGPAGTNEEMLAPFLAKRRDEVQLATKFGITAPRDGTDASAKRTDGRPEYARSACDASLARLGVDTIDLYYHHRPDPDVPIEETVGAMTELIEAGKIRHIGLSEVTSEELRRAHAVHPIAALQSEWSLWSRDVEDRVVPACAELGVGFVPYSPLGRGFLTGTLTKEQVAGDFRGGTSRMGEAWDANQKIVYLVAEVARRHDATNAQVALAWLLHRAAQMGVSAVPIPGSRKPERALENLGAVDLRLDADDMTQLDSIRSLVEGSRNIVNNPTWISSGRE</sequence>
<accession>A0ABP4N5G5</accession>
<dbReference type="InterPro" id="IPR050791">
    <property type="entry name" value="Aldo-Keto_reductase"/>
</dbReference>
<dbReference type="Gene3D" id="3.20.20.100">
    <property type="entry name" value="NADP-dependent oxidoreductase domain"/>
    <property type="match status" value="1"/>
</dbReference>
<dbReference type="PANTHER" id="PTHR43625:SF40">
    <property type="entry name" value="ALDO-KETO REDUCTASE YAKC [NADP(+)]"/>
    <property type="match status" value="1"/>
</dbReference>
<dbReference type="InterPro" id="IPR023210">
    <property type="entry name" value="NADP_OxRdtase_dom"/>
</dbReference>
<organism evidence="3 4">
    <name type="scientific">Brevibacterium picturae</name>
    <dbReference type="NCBI Taxonomy" id="260553"/>
    <lineage>
        <taxon>Bacteria</taxon>
        <taxon>Bacillati</taxon>
        <taxon>Actinomycetota</taxon>
        <taxon>Actinomycetes</taxon>
        <taxon>Micrococcales</taxon>
        <taxon>Brevibacteriaceae</taxon>
        <taxon>Brevibacterium</taxon>
    </lineage>
</organism>
<gene>
    <name evidence="3" type="ORF">GCM10009691_32680</name>
</gene>
<reference evidence="4" key="1">
    <citation type="journal article" date="2019" name="Int. J. Syst. Evol. Microbiol.">
        <title>The Global Catalogue of Microorganisms (GCM) 10K type strain sequencing project: providing services to taxonomists for standard genome sequencing and annotation.</title>
        <authorList>
            <consortium name="The Broad Institute Genomics Platform"/>
            <consortium name="The Broad Institute Genome Sequencing Center for Infectious Disease"/>
            <person name="Wu L."/>
            <person name="Ma J."/>
        </authorList>
    </citation>
    <scope>NUCLEOTIDE SEQUENCE [LARGE SCALE GENOMIC DNA]</scope>
    <source>
        <strain evidence="4">JCM 13319</strain>
    </source>
</reference>
<comment type="caution">
    <text evidence="3">The sequence shown here is derived from an EMBL/GenBank/DDBJ whole genome shotgun (WGS) entry which is preliminary data.</text>
</comment>
<dbReference type="Pfam" id="PF00248">
    <property type="entry name" value="Aldo_ket_red"/>
    <property type="match status" value="1"/>
</dbReference>
<dbReference type="SMART" id="SM00422">
    <property type="entry name" value="HTH_MERR"/>
    <property type="match status" value="1"/>
</dbReference>
<feature type="domain" description="HTH merR-type" evidence="2">
    <location>
        <begin position="1"/>
        <end position="70"/>
    </location>
</feature>
<protein>
    <recommendedName>
        <fullName evidence="2">HTH merR-type domain-containing protein</fullName>
    </recommendedName>
</protein>
<dbReference type="InterPro" id="IPR000551">
    <property type="entry name" value="MerR-type_HTH_dom"/>
</dbReference>
<dbReference type="Gene3D" id="1.10.1660.10">
    <property type="match status" value="1"/>
</dbReference>
<dbReference type="EMBL" id="BAAALY010000016">
    <property type="protein sequence ID" value="GAA1555859.1"/>
    <property type="molecule type" value="Genomic_DNA"/>
</dbReference>
<keyword evidence="1" id="KW-0560">Oxidoreductase</keyword>
<dbReference type="InterPro" id="IPR020471">
    <property type="entry name" value="AKR"/>
</dbReference>
<dbReference type="PROSITE" id="PS50937">
    <property type="entry name" value="HTH_MERR_2"/>
    <property type="match status" value="1"/>
</dbReference>
<evidence type="ECO:0000259" key="2">
    <source>
        <dbReference type="PROSITE" id="PS50937"/>
    </source>
</evidence>
<dbReference type="SUPFAM" id="SSF46955">
    <property type="entry name" value="Putative DNA-binding domain"/>
    <property type="match status" value="1"/>
</dbReference>
<keyword evidence="4" id="KW-1185">Reference proteome</keyword>
<evidence type="ECO:0000313" key="4">
    <source>
        <dbReference type="Proteomes" id="UP001501791"/>
    </source>
</evidence>
<dbReference type="InterPro" id="IPR009061">
    <property type="entry name" value="DNA-bd_dom_put_sf"/>
</dbReference>
<dbReference type="InterPro" id="IPR036812">
    <property type="entry name" value="NAD(P)_OxRdtase_dom_sf"/>
</dbReference>
<dbReference type="Proteomes" id="UP001501791">
    <property type="component" value="Unassembled WGS sequence"/>
</dbReference>
<dbReference type="Pfam" id="PF13411">
    <property type="entry name" value="MerR_1"/>
    <property type="match status" value="1"/>
</dbReference>
<dbReference type="PANTHER" id="PTHR43625">
    <property type="entry name" value="AFLATOXIN B1 ALDEHYDE REDUCTASE"/>
    <property type="match status" value="1"/>
</dbReference>
<dbReference type="CDD" id="cd01109">
    <property type="entry name" value="HTH_YyaN"/>
    <property type="match status" value="1"/>
</dbReference>
<proteinExistence type="predicted"/>
<dbReference type="PRINTS" id="PR00069">
    <property type="entry name" value="ALDKETRDTASE"/>
</dbReference>
<evidence type="ECO:0000313" key="3">
    <source>
        <dbReference type="EMBL" id="GAA1555859.1"/>
    </source>
</evidence>
<name>A0ABP4N5G5_9MICO</name>